<keyword evidence="6" id="KW-1185">Reference proteome</keyword>
<dbReference type="AlphaFoldDB" id="A0AA36MG74"/>
<keyword evidence="1" id="KW-0646">Protease inhibitor</keyword>
<dbReference type="CDD" id="cd00109">
    <property type="entry name" value="Kunitz-type"/>
    <property type="match status" value="2"/>
</dbReference>
<evidence type="ECO:0000259" key="4">
    <source>
        <dbReference type="PROSITE" id="PS50279"/>
    </source>
</evidence>
<dbReference type="Pfam" id="PF00014">
    <property type="entry name" value="Kunitz_BPTI"/>
    <property type="match status" value="2"/>
</dbReference>
<evidence type="ECO:0000256" key="1">
    <source>
        <dbReference type="ARBA" id="ARBA00022690"/>
    </source>
</evidence>
<evidence type="ECO:0000256" key="3">
    <source>
        <dbReference type="ARBA" id="ARBA00023157"/>
    </source>
</evidence>
<name>A0AA36MG74_CYLNA</name>
<evidence type="ECO:0000256" key="2">
    <source>
        <dbReference type="ARBA" id="ARBA00022900"/>
    </source>
</evidence>
<dbReference type="PROSITE" id="PS50279">
    <property type="entry name" value="BPTI_KUNITZ_2"/>
    <property type="match status" value="2"/>
</dbReference>
<dbReference type="EMBL" id="CATQJL010000316">
    <property type="protein sequence ID" value="CAJ0608137.1"/>
    <property type="molecule type" value="Genomic_DNA"/>
</dbReference>
<dbReference type="Proteomes" id="UP001176961">
    <property type="component" value="Unassembled WGS sequence"/>
</dbReference>
<keyword evidence="3" id="KW-1015">Disulfide bond</keyword>
<proteinExistence type="predicted"/>
<dbReference type="SUPFAM" id="SSF57362">
    <property type="entry name" value="BPTI-like"/>
    <property type="match status" value="2"/>
</dbReference>
<dbReference type="InterPro" id="IPR020901">
    <property type="entry name" value="Prtase_inh_Kunz-CS"/>
</dbReference>
<dbReference type="PROSITE" id="PS00280">
    <property type="entry name" value="BPTI_KUNITZ_1"/>
    <property type="match status" value="2"/>
</dbReference>
<comment type="caution">
    <text evidence="5">The sequence shown here is derived from an EMBL/GenBank/DDBJ whole genome shotgun (WGS) entry which is preliminary data.</text>
</comment>
<dbReference type="PANTHER" id="PTHR10083">
    <property type="entry name" value="KUNITZ-TYPE PROTEASE INHIBITOR-RELATED"/>
    <property type="match status" value="1"/>
</dbReference>
<protein>
    <recommendedName>
        <fullName evidence="4">BPTI/Kunitz inhibitor domain-containing protein</fullName>
    </recommendedName>
</protein>
<keyword evidence="2" id="KW-0722">Serine protease inhibitor</keyword>
<gene>
    <name evidence="5" type="ORF">CYNAS_LOCUS20120</name>
</gene>
<sequence length="146" mass="16263">VAGHLANAILLPRCLEPIEPGPCKGFEIRYGYDKAAEKCTRFAYGGCGGNSNNFDSRERCEKMCVESKNILQNPSVAYDPLVSNARCLLPIRSGSCTRYQGRYGFDVRKEECTFFMYGGCGGNANRFLSREECEQACLAKFTLIRT</sequence>
<dbReference type="SMART" id="SM00131">
    <property type="entry name" value="KU"/>
    <property type="match status" value="2"/>
</dbReference>
<dbReference type="InterPro" id="IPR036880">
    <property type="entry name" value="Kunitz_BPTI_sf"/>
</dbReference>
<dbReference type="GO" id="GO:0005615">
    <property type="term" value="C:extracellular space"/>
    <property type="evidence" value="ECO:0007669"/>
    <property type="project" value="TreeGrafter"/>
</dbReference>
<feature type="non-terminal residue" evidence="5">
    <location>
        <position position="1"/>
    </location>
</feature>
<evidence type="ECO:0000313" key="6">
    <source>
        <dbReference type="Proteomes" id="UP001176961"/>
    </source>
</evidence>
<dbReference type="PRINTS" id="PR00759">
    <property type="entry name" value="BASICPTASE"/>
</dbReference>
<feature type="domain" description="BPTI/Kunitz inhibitor" evidence="4">
    <location>
        <begin position="14"/>
        <end position="64"/>
    </location>
</feature>
<organism evidence="5 6">
    <name type="scientific">Cylicocyclus nassatus</name>
    <name type="common">Nematode worm</name>
    <dbReference type="NCBI Taxonomy" id="53992"/>
    <lineage>
        <taxon>Eukaryota</taxon>
        <taxon>Metazoa</taxon>
        <taxon>Ecdysozoa</taxon>
        <taxon>Nematoda</taxon>
        <taxon>Chromadorea</taxon>
        <taxon>Rhabditida</taxon>
        <taxon>Rhabditina</taxon>
        <taxon>Rhabditomorpha</taxon>
        <taxon>Strongyloidea</taxon>
        <taxon>Strongylidae</taxon>
        <taxon>Cylicocyclus</taxon>
    </lineage>
</organism>
<dbReference type="InterPro" id="IPR050098">
    <property type="entry name" value="TFPI/VKTCI-like"/>
</dbReference>
<feature type="domain" description="BPTI/Kunitz inhibitor" evidence="4">
    <location>
        <begin position="87"/>
        <end position="137"/>
    </location>
</feature>
<dbReference type="GO" id="GO:0004867">
    <property type="term" value="F:serine-type endopeptidase inhibitor activity"/>
    <property type="evidence" value="ECO:0007669"/>
    <property type="project" value="UniProtKB-KW"/>
</dbReference>
<evidence type="ECO:0000313" key="5">
    <source>
        <dbReference type="EMBL" id="CAJ0608137.1"/>
    </source>
</evidence>
<feature type="non-terminal residue" evidence="5">
    <location>
        <position position="146"/>
    </location>
</feature>
<reference evidence="5" key="1">
    <citation type="submission" date="2023-07" db="EMBL/GenBank/DDBJ databases">
        <authorList>
            <consortium name="CYATHOMIX"/>
        </authorList>
    </citation>
    <scope>NUCLEOTIDE SEQUENCE</scope>
    <source>
        <strain evidence="5">N/A</strain>
    </source>
</reference>
<dbReference type="Gene3D" id="4.10.410.10">
    <property type="entry name" value="Pancreatic trypsin inhibitor Kunitz domain"/>
    <property type="match status" value="2"/>
</dbReference>
<dbReference type="FunFam" id="4.10.410.10:FF:000020">
    <property type="entry name" value="Collagen, type VI, alpha 3"/>
    <property type="match status" value="2"/>
</dbReference>
<dbReference type="InterPro" id="IPR002223">
    <property type="entry name" value="Kunitz_BPTI"/>
</dbReference>
<accession>A0AA36MG74</accession>
<dbReference type="PANTHER" id="PTHR10083:SF328">
    <property type="entry name" value="TISSUE FACTOR PATHWAY INHIBITOR"/>
    <property type="match status" value="1"/>
</dbReference>